<keyword evidence="5" id="KW-0378">Hydrolase</keyword>
<comment type="subunit">
    <text evidence="3">Monomer.</text>
</comment>
<dbReference type="InterPro" id="IPR032466">
    <property type="entry name" value="Metal_Hydrolase"/>
</dbReference>
<dbReference type="SUPFAM" id="SSF51556">
    <property type="entry name" value="Metallo-dependent hydrolases"/>
    <property type="match status" value="1"/>
</dbReference>
<sequence length="391" mass="44287">MLRIHNNLMLPGIILIDATCEHGRRPPDLDSLTRLISLTVNYNYRMDSSHSEEIIDFISLPKIELHAHLGGSISRQCLHEVWLQKWERGEATLQDPLVEMPIGKYDYDRETFFPLFSKYIYALCSDLASLIYTTNSVLQDFQEDGVVYLELRTTPRAIPSARITKDTYVQTILDCIAKHNNSNPSMKTNLILSIDRRHDLQTAMETVDLAHKYHSCGVVGIDLCGDPSVGDISIFSPAFLLAHKHNLNITIHFAEIPQAPTSTELRTLLSYKPHRIGHVIHVPADLKLEIEKLDLGLELCLSCNVHAKLITGTFGDHHFGEWWGRRGCNAVILCTDDVAVFGSKLSNEYALVAKHFGLDRSSICKLARNGIDSIFGTEEDKQRLRKVMWRE</sequence>
<comment type="cofactor">
    <cofactor evidence="1">
        <name>Zn(2+)</name>
        <dbReference type="ChEBI" id="CHEBI:29105"/>
    </cofactor>
</comment>
<evidence type="ECO:0000259" key="9">
    <source>
        <dbReference type="Pfam" id="PF00962"/>
    </source>
</evidence>
<evidence type="ECO:0000256" key="2">
    <source>
        <dbReference type="ARBA" id="ARBA00006676"/>
    </source>
</evidence>
<comment type="catalytic activity">
    <reaction evidence="8">
        <text>N(6)-methyl-AMP + H2O + H(+) = IMP + methylamine</text>
        <dbReference type="Rhea" id="RHEA:16001"/>
        <dbReference type="ChEBI" id="CHEBI:15377"/>
        <dbReference type="ChEBI" id="CHEBI:15378"/>
        <dbReference type="ChEBI" id="CHEBI:58053"/>
        <dbReference type="ChEBI" id="CHEBI:59338"/>
        <dbReference type="ChEBI" id="CHEBI:144842"/>
    </reaction>
    <physiologicalReaction direction="left-to-right" evidence="8">
        <dbReference type="Rhea" id="RHEA:16002"/>
    </physiologicalReaction>
</comment>
<dbReference type="CDD" id="cd00443">
    <property type="entry name" value="ADA_AMPD"/>
    <property type="match status" value="1"/>
</dbReference>
<dbReference type="GO" id="GO:0046872">
    <property type="term" value="F:metal ion binding"/>
    <property type="evidence" value="ECO:0007669"/>
    <property type="project" value="UniProtKB-KW"/>
</dbReference>
<dbReference type="EMBL" id="CP063412">
    <property type="protein sequence ID" value="QSZ37396.1"/>
    <property type="molecule type" value="Genomic_DNA"/>
</dbReference>
<dbReference type="FunFam" id="3.20.20.140:FF:000033">
    <property type="entry name" value="Adenosine deaminase-like protein"/>
    <property type="match status" value="1"/>
</dbReference>
<keyword evidence="6" id="KW-0862">Zinc</keyword>
<evidence type="ECO:0000313" key="10">
    <source>
        <dbReference type="EMBL" id="QSZ37396.1"/>
    </source>
</evidence>
<keyword evidence="11" id="KW-1185">Reference proteome</keyword>
<dbReference type="GO" id="GO:0004000">
    <property type="term" value="F:adenosine deaminase activity"/>
    <property type="evidence" value="ECO:0007669"/>
    <property type="project" value="TreeGrafter"/>
</dbReference>
<dbReference type="InterPro" id="IPR001365">
    <property type="entry name" value="A_deaminase_dom"/>
</dbReference>
<dbReference type="Gene3D" id="3.20.20.140">
    <property type="entry name" value="Metal-dependent hydrolases"/>
    <property type="match status" value="1"/>
</dbReference>
<keyword evidence="7" id="KW-0546">Nucleotide metabolism</keyword>
<evidence type="ECO:0000256" key="4">
    <source>
        <dbReference type="ARBA" id="ARBA00022723"/>
    </source>
</evidence>
<gene>
    <name evidence="10" type="ORF">DSL72_009494</name>
</gene>
<evidence type="ECO:0000313" key="11">
    <source>
        <dbReference type="Proteomes" id="UP000672032"/>
    </source>
</evidence>
<protein>
    <recommendedName>
        <fullName evidence="9">Adenosine deaminase domain-containing protein</fullName>
    </recommendedName>
</protein>
<dbReference type="GO" id="GO:0009117">
    <property type="term" value="P:nucleotide metabolic process"/>
    <property type="evidence" value="ECO:0007669"/>
    <property type="project" value="UniProtKB-KW"/>
</dbReference>
<evidence type="ECO:0000256" key="8">
    <source>
        <dbReference type="ARBA" id="ARBA00048787"/>
    </source>
</evidence>
<feature type="domain" description="Adenosine deaminase" evidence="9">
    <location>
        <begin position="61"/>
        <end position="385"/>
    </location>
</feature>
<dbReference type="Pfam" id="PF00962">
    <property type="entry name" value="A_deaminase"/>
    <property type="match status" value="1"/>
</dbReference>
<dbReference type="PANTHER" id="PTHR11409:SF42">
    <property type="entry name" value="ADENOSINE DEAMINASE-LIKE PROTEIN"/>
    <property type="match status" value="1"/>
</dbReference>
<keyword evidence="4" id="KW-0479">Metal-binding</keyword>
<proteinExistence type="inferred from homology"/>
<dbReference type="AlphaFoldDB" id="A0A8A3PRI4"/>
<organism evidence="10 11">
    <name type="scientific">Monilinia vaccinii-corymbosi</name>
    <dbReference type="NCBI Taxonomy" id="61207"/>
    <lineage>
        <taxon>Eukaryota</taxon>
        <taxon>Fungi</taxon>
        <taxon>Dikarya</taxon>
        <taxon>Ascomycota</taxon>
        <taxon>Pezizomycotina</taxon>
        <taxon>Leotiomycetes</taxon>
        <taxon>Helotiales</taxon>
        <taxon>Sclerotiniaceae</taxon>
        <taxon>Monilinia</taxon>
    </lineage>
</organism>
<dbReference type="Proteomes" id="UP000672032">
    <property type="component" value="Chromosome 8"/>
</dbReference>
<evidence type="ECO:0000256" key="3">
    <source>
        <dbReference type="ARBA" id="ARBA00011245"/>
    </source>
</evidence>
<evidence type="ECO:0000256" key="1">
    <source>
        <dbReference type="ARBA" id="ARBA00001947"/>
    </source>
</evidence>
<accession>A0A8A3PRI4</accession>
<dbReference type="PANTHER" id="PTHR11409">
    <property type="entry name" value="ADENOSINE DEAMINASE"/>
    <property type="match status" value="1"/>
</dbReference>
<evidence type="ECO:0000256" key="7">
    <source>
        <dbReference type="ARBA" id="ARBA00023080"/>
    </source>
</evidence>
<dbReference type="InterPro" id="IPR006330">
    <property type="entry name" value="Ado/ade_deaminase"/>
</dbReference>
<reference evidence="10" key="1">
    <citation type="submission" date="2020-10" db="EMBL/GenBank/DDBJ databases">
        <title>Genome Sequence of Monilinia vaccinii-corymbosi Sheds Light on Mummy Berry Disease Infection of Blueberry and Mating Type.</title>
        <authorList>
            <person name="Yow A.G."/>
            <person name="Zhang Y."/>
            <person name="Bansal K."/>
            <person name="Eacker S.M."/>
            <person name="Sullivan S."/>
            <person name="Liachko I."/>
            <person name="Cubeta M.A."/>
            <person name="Rollins J.A."/>
            <person name="Ashrafi H."/>
        </authorList>
    </citation>
    <scope>NUCLEOTIDE SEQUENCE</scope>
    <source>
        <strain evidence="10">RL-1</strain>
    </source>
</reference>
<dbReference type="OrthoDB" id="272271at2759"/>
<evidence type="ECO:0000256" key="6">
    <source>
        <dbReference type="ARBA" id="ARBA00022833"/>
    </source>
</evidence>
<dbReference type="GO" id="GO:0006154">
    <property type="term" value="P:adenosine catabolic process"/>
    <property type="evidence" value="ECO:0007669"/>
    <property type="project" value="TreeGrafter"/>
</dbReference>
<comment type="similarity">
    <text evidence="2">Belongs to the metallo-dependent hydrolases superfamily. Adenosine and AMP deaminases family.</text>
</comment>
<name>A0A8A3PRI4_9HELO</name>
<dbReference type="GO" id="GO:0046103">
    <property type="term" value="P:inosine biosynthetic process"/>
    <property type="evidence" value="ECO:0007669"/>
    <property type="project" value="TreeGrafter"/>
</dbReference>
<evidence type="ECO:0000256" key="5">
    <source>
        <dbReference type="ARBA" id="ARBA00022801"/>
    </source>
</evidence>